<evidence type="ECO:0008006" key="3">
    <source>
        <dbReference type="Google" id="ProtNLM"/>
    </source>
</evidence>
<comment type="caution">
    <text evidence="1">The sequence shown here is derived from an EMBL/GenBank/DDBJ whole genome shotgun (WGS) entry which is preliminary data.</text>
</comment>
<protein>
    <recommendedName>
        <fullName evidence="3">Nucleic acid-binding protein</fullName>
    </recommendedName>
</protein>
<dbReference type="Pfam" id="PF09855">
    <property type="entry name" value="Zn_ribbon_13"/>
    <property type="match status" value="1"/>
</dbReference>
<organism evidence="1 2">
    <name type="scientific">Pyrodictium delaneyi</name>
    <dbReference type="NCBI Taxonomy" id="1273541"/>
    <lineage>
        <taxon>Archaea</taxon>
        <taxon>Thermoproteota</taxon>
        <taxon>Thermoprotei</taxon>
        <taxon>Desulfurococcales</taxon>
        <taxon>Pyrodictiaceae</taxon>
        <taxon>Pyrodictium</taxon>
    </lineage>
</organism>
<reference evidence="1 2" key="1">
    <citation type="submission" date="2017-05" db="EMBL/GenBank/DDBJ databases">
        <title>The draft genome of the hyperthermophilic archaeon 'Pyrodictium delaneyi strain Hulk', an iron and nitrate reducer, reveals the capacity for sulfate reduction.</title>
        <authorList>
            <person name="Demey L.M."/>
            <person name="Miller C."/>
            <person name="Manzella M."/>
            <person name="Reguera G."/>
            <person name="Kashefi K."/>
        </authorList>
    </citation>
    <scope>NUCLEOTIDE SEQUENCE [LARGE SCALE GENOMIC DNA]</scope>
    <source>
        <strain evidence="1 2">Hulk</strain>
    </source>
</reference>
<evidence type="ECO:0000313" key="2">
    <source>
        <dbReference type="Proteomes" id="UP000196694"/>
    </source>
</evidence>
<accession>A0A211YR98</accession>
<dbReference type="Proteomes" id="UP000196694">
    <property type="component" value="Unassembled WGS sequence"/>
</dbReference>
<dbReference type="EMBL" id="NCQP01000001">
    <property type="protein sequence ID" value="OWJ55573.1"/>
    <property type="molecule type" value="Genomic_DNA"/>
</dbReference>
<dbReference type="InterPro" id="IPR018652">
    <property type="entry name" value="DUF2082_NA-bd_Znr"/>
</dbReference>
<gene>
    <name evidence="1" type="ORF">Pdsh_01945</name>
</gene>
<proteinExistence type="predicted"/>
<evidence type="ECO:0000313" key="1">
    <source>
        <dbReference type="EMBL" id="OWJ55573.1"/>
    </source>
</evidence>
<sequence length="61" mass="6936">MEIIVNEHAFTGTGLSRLLDWQSYEYVAVTCKKCGYTEFYNKAILGDERNAVKILDLIFGS</sequence>
<keyword evidence="2" id="KW-1185">Reference proteome</keyword>
<name>A0A211YR98_9CREN</name>
<dbReference type="AlphaFoldDB" id="A0A211YR98"/>